<dbReference type="EMBL" id="MUYT01000004">
    <property type="protein sequence ID" value="OOS21794.1"/>
    <property type="molecule type" value="Genomic_DNA"/>
</dbReference>
<keyword evidence="2" id="KW-1185">Reference proteome</keyword>
<protein>
    <submittedName>
        <fullName evidence="1">SlyX protein</fullName>
    </submittedName>
</protein>
<dbReference type="PANTHER" id="PTHR36508">
    <property type="entry name" value="PROTEIN SLYX"/>
    <property type="match status" value="1"/>
</dbReference>
<dbReference type="PANTHER" id="PTHR36508:SF1">
    <property type="entry name" value="PROTEIN SLYX"/>
    <property type="match status" value="1"/>
</dbReference>
<reference evidence="1 2" key="1">
    <citation type="submission" date="2017-02" db="EMBL/GenBank/DDBJ databases">
        <title>Draft genome sequence of Moraxella lincolnii CCUG 9405T type strain.</title>
        <authorList>
            <person name="Salva-Serra F."/>
            <person name="Engstrom-Jakobsson H."/>
            <person name="Thorell K."/>
            <person name="Jaen-Luchoro D."/>
            <person name="Gonzales-Siles L."/>
            <person name="Karlsson R."/>
            <person name="Yazdan S."/>
            <person name="Boulund F."/>
            <person name="Johnning A."/>
            <person name="Engstrand L."/>
            <person name="Kristiansson E."/>
            <person name="Moore E."/>
        </authorList>
    </citation>
    <scope>NUCLEOTIDE SEQUENCE [LARGE SCALE GENOMIC DNA]</scope>
    <source>
        <strain evidence="1 2">CCUG 9405</strain>
    </source>
</reference>
<evidence type="ECO:0000313" key="1">
    <source>
        <dbReference type="EMBL" id="OOS21794.1"/>
    </source>
</evidence>
<dbReference type="Proteomes" id="UP000191094">
    <property type="component" value="Unassembled WGS sequence"/>
</dbReference>
<proteinExistence type="predicted"/>
<accession>A0A1T0CHJ4</accession>
<comment type="caution">
    <text evidence="1">The sequence shown here is derived from an EMBL/GenBank/DDBJ whole genome shotgun (WGS) entry which is preliminary data.</text>
</comment>
<dbReference type="RefSeq" id="WP_078307047.1">
    <property type="nucleotide sequence ID" value="NZ_CP147511.1"/>
</dbReference>
<dbReference type="STRING" id="90241.B0682_04035"/>
<dbReference type="AlphaFoldDB" id="A0A1T0CHJ4"/>
<dbReference type="Pfam" id="PF04102">
    <property type="entry name" value="SlyX"/>
    <property type="match status" value="1"/>
</dbReference>
<name>A0A1T0CHJ4_9GAMM</name>
<gene>
    <name evidence="1" type="ORF">B0682_04035</name>
</gene>
<organism evidence="1 2">
    <name type="scientific">Lwoffella lincolnii</name>
    <dbReference type="NCBI Taxonomy" id="90241"/>
    <lineage>
        <taxon>Bacteria</taxon>
        <taxon>Pseudomonadati</taxon>
        <taxon>Pseudomonadota</taxon>
        <taxon>Gammaproteobacteria</taxon>
        <taxon>Moraxellales</taxon>
        <taxon>Moraxellaceae</taxon>
        <taxon>Lwoffella</taxon>
    </lineage>
</organism>
<sequence length="74" mass="8483">MNNNLLLADDLTDLQIAVAHLEMTVDTLNQVISRQDKQITDLQRQLQLLYGYLERQVDSGIASFDLLADRPPHY</sequence>
<evidence type="ECO:0000313" key="2">
    <source>
        <dbReference type="Proteomes" id="UP000191094"/>
    </source>
</evidence>
<dbReference type="InterPro" id="IPR007236">
    <property type="entry name" value="SlyX"/>
</dbReference>